<keyword evidence="2 6" id="KW-0812">Transmembrane</keyword>
<dbReference type="InterPro" id="IPR000412">
    <property type="entry name" value="ABC_2_transport"/>
</dbReference>
<name>A0A367FMC3_9ACTN</name>
<dbReference type="AlphaFoldDB" id="A0A367FMC3"/>
<feature type="transmembrane region" description="Helical" evidence="6">
    <location>
        <begin position="29"/>
        <end position="49"/>
    </location>
</feature>
<proteinExistence type="inferred from homology"/>
<evidence type="ECO:0000256" key="3">
    <source>
        <dbReference type="ARBA" id="ARBA00022989"/>
    </source>
</evidence>
<keyword evidence="5" id="KW-0046">Antibiotic resistance</keyword>
<comment type="caution">
    <text evidence="8">The sequence shown here is derived from an EMBL/GenBank/DDBJ whole genome shotgun (WGS) entry which is preliminary data.</text>
</comment>
<evidence type="ECO:0000313" key="9">
    <source>
        <dbReference type="Proteomes" id="UP000253094"/>
    </source>
</evidence>
<dbReference type="PIRSF" id="PIRSF006648">
    <property type="entry name" value="DrrB"/>
    <property type="match status" value="1"/>
</dbReference>
<dbReference type="OrthoDB" id="9255971at2"/>
<evidence type="ECO:0000256" key="6">
    <source>
        <dbReference type="RuleBase" id="RU361157"/>
    </source>
</evidence>
<dbReference type="PRINTS" id="PR00164">
    <property type="entry name" value="ABC2TRNSPORT"/>
</dbReference>
<feature type="domain" description="ABC transmembrane type-2" evidence="7">
    <location>
        <begin position="29"/>
        <end position="255"/>
    </location>
</feature>
<organism evidence="8 9">
    <name type="scientific">Sphaerisporangium album</name>
    <dbReference type="NCBI Taxonomy" id="509200"/>
    <lineage>
        <taxon>Bacteria</taxon>
        <taxon>Bacillati</taxon>
        <taxon>Actinomycetota</taxon>
        <taxon>Actinomycetes</taxon>
        <taxon>Streptosporangiales</taxon>
        <taxon>Streptosporangiaceae</taxon>
        <taxon>Sphaerisporangium</taxon>
    </lineage>
</organism>
<dbReference type="PANTHER" id="PTHR43229">
    <property type="entry name" value="NODULATION PROTEIN J"/>
    <property type="match status" value="1"/>
</dbReference>
<dbReference type="PROSITE" id="PS51012">
    <property type="entry name" value="ABC_TM2"/>
    <property type="match status" value="1"/>
</dbReference>
<evidence type="ECO:0000256" key="1">
    <source>
        <dbReference type="ARBA" id="ARBA00004141"/>
    </source>
</evidence>
<keyword evidence="4 6" id="KW-0472">Membrane</keyword>
<comment type="similarity">
    <text evidence="6">Belongs to the ABC-2 integral membrane protein family.</text>
</comment>
<feature type="transmembrane region" description="Helical" evidence="6">
    <location>
        <begin position="116"/>
        <end position="135"/>
    </location>
</feature>
<keyword evidence="3 6" id="KW-1133">Transmembrane helix</keyword>
<dbReference type="PANTHER" id="PTHR43229:SF2">
    <property type="entry name" value="NODULATION PROTEIN J"/>
    <property type="match status" value="1"/>
</dbReference>
<keyword evidence="9" id="KW-1185">Reference proteome</keyword>
<keyword evidence="6" id="KW-1003">Cell membrane</keyword>
<feature type="transmembrane region" description="Helical" evidence="6">
    <location>
        <begin position="69"/>
        <end position="86"/>
    </location>
</feature>
<reference evidence="8 9" key="1">
    <citation type="submission" date="2018-06" db="EMBL/GenBank/DDBJ databases">
        <title>Sphaerisporangium craniellae sp. nov., isolated from a marine sponge in the South China Sea.</title>
        <authorList>
            <person name="Li L."/>
        </authorList>
    </citation>
    <scope>NUCLEOTIDE SEQUENCE [LARGE SCALE GENOMIC DNA]</scope>
    <source>
        <strain evidence="8 9">CCTCC AA 208026</strain>
    </source>
</reference>
<protein>
    <recommendedName>
        <fullName evidence="6">Transport permease protein</fullName>
    </recommendedName>
</protein>
<dbReference type="Proteomes" id="UP000253094">
    <property type="component" value="Unassembled WGS sequence"/>
</dbReference>
<gene>
    <name evidence="8" type="ORF">DQ384_12565</name>
</gene>
<dbReference type="InterPro" id="IPR013525">
    <property type="entry name" value="ABC2_TM"/>
</dbReference>
<dbReference type="Pfam" id="PF01061">
    <property type="entry name" value="ABC2_membrane"/>
    <property type="match status" value="1"/>
</dbReference>
<feature type="transmembrane region" description="Helical" evidence="6">
    <location>
        <begin position="230"/>
        <end position="249"/>
    </location>
</feature>
<accession>A0A367FMC3</accession>
<dbReference type="InterPro" id="IPR051784">
    <property type="entry name" value="Nod_factor_ABC_transporter"/>
</dbReference>
<dbReference type="GO" id="GO:0140359">
    <property type="term" value="F:ABC-type transporter activity"/>
    <property type="evidence" value="ECO:0007669"/>
    <property type="project" value="InterPro"/>
</dbReference>
<evidence type="ECO:0000259" key="7">
    <source>
        <dbReference type="PROSITE" id="PS51012"/>
    </source>
</evidence>
<feature type="transmembrane region" description="Helical" evidence="6">
    <location>
        <begin position="141"/>
        <end position="167"/>
    </location>
</feature>
<evidence type="ECO:0000256" key="5">
    <source>
        <dbReference type="ARBA" id="ARBA00023251"/>
    </source>
</evidence>
<dbReference type="GO" id="GO:0046677">
    <property type="term" value="P:response to antibiotic"/>
    <property type="evidence" value="ECO:0007669"/>
    <property type="project" value="UniProtKB-KW"/>
</dbReference>
<keyword evidence="6" id="KW-0813">Transport</keyword>
<evidence type="ECO:0000313" key="8">
    <source>
        <dbReference type="EMBL" id="RCG30810.1"/>
    </source>
</evidence>
<feature type="transmembrane region" description="Helical" evidence="6">
    <location>
        <begin position="179"/>
        <end position="201"/>
    </location>
</feature>
<sequence>MPRSPETSVLKHTALFLGYELRNTARNPVWPLFGILQPVLYMLMFAPLLANTTPGVPLSETLRQFTPGVMVMIALFGSMFVGFGLIREIRDGVLERLAVSPASRPAIVLGRILRDVIVLVLQALLIAAIGLLMGMRPSAPGLILMIVLMALTGVFASGVSYALALALRDENGLSQILQFFALPLILLTGILLPMSLAPAWMQAVARANPLYYAVEAGRALFTGRLSDGSIVVAFAVMLVLALLALRWSVASMRRLAG</sequence>
<dbReference type="GO" id="GO:0043190">
    <property type="term" value="C:ATP-binding cassette (ABC) transporter complex"/>
    <property type="evidence" value="ECO:0007669"/>
    <property type="project" value="InterPro"/>
</dbReference>
<dbReference type="EMBL" id="QOIL01000006">
    <property type="protein sequence ID" value="RCG30810.1"/>
    <property type="molecule type" value="Genomic_DNA"/>
</dbReference>
<evidence type="ECO:0000256" key="4">
    <source>
        <dbReference type="ARBA" id="ARBA00023136"/>
    </source>
</evidence>
<comment type="subcellular location">
    <subcellularLocation>
        <location evidence="6">Cell membrane</location>
        <topology evidence="6">Multi-pass membrane protein</topology>
    </subcellularLocation>
    <subcellularLocation>
        <location evidence="1">Membrane</location>
        <topology evidence="1">Multi-pass membrane protein</topology>
    </subcellularLocation>
</comment>
<dbReference type="InterPro" id="IPR047817">
    <property type="entry name" value="ABC2_TM_bact-type"/>
</dbReference>
<evidence type="ECO:0000256" key="2">
    <source>
        <dbReference type="ARBA" id="ARBA00022692"/>
    </source>
</evidence>